<feature type="binding site" evidence="9">
    <location>
        <position position="324"/>
    </location>
    <ligand>
        <name>Zn(2+)</name>
        <dbReference type="ChEBI" id="CHEBI:29105"/>
    </ligand>
</feature>
<dbReference type="EMBL" id="LDAU01000159">
    <property type="protein sequence ID" value="KRX02050.1"/>
    <property type="molecule type" value="Genomic_DNA"/>
</dbReference>
<feature type="binding site" evidence="9">
    <location>
        <position position="339"/>
    </location>
    <ligand>
        <name>Zn(2+)</name>
        <dbReference type="ChEBI" id="CHEBI:29105"/>
    </ligand>
</feature>
<evidence type="ECO:0000256" key="7">
    <source>
        <dbReference type="ARBA" id="ARBA00023242"/>
    </source>
</evidence>
<dbReference type="GO" id="GO:0016787">
    <property type="term" value="F:hydrolase activity"/>
    <property type="evidence" value="ECO:0007669"/>
    <property type="project" value="UniProtKB-KW"/>
</dbReference>
<dbReference type="OMA" id="DYAMQNT"/>
<dbReference type="PANTHER" id="PTHR12814:SF2">
    <property type="entry name" value="RNA-BINDING PROTEIN NOB1"/>
    <property type="match status" value="1"/>
</dbReference>
<dbReference type="InParanoid" id="A0A0V0QII8"/>
<dbReference type="PANTHER" id="PTHR12814">
    <property type="entry name" value="RNA-BINDING PROTEIN NOB1"/>
    <property type="match status" value="1"/>
</dbReference>
<evidence type="ECO:0000259" key="12">
    <source>
        <dbReference type="Pfam" id="PF17146"/>
    </source>
</evidence>
<name>A0A0V0QII8_PSEPJ</name>
<gene>
    <name evidence="13" type="ORF">PPERSA_07695</name>
</gene>
<evidence type="ECO:0000256" key="5">
    <source>
        <dbReference type="ARBA" id="ARBA00022801"/>
    </source>
</evidence>
<keyword evidence="7 8" id="KW-0539">Nucleus</keyword>
<feature type="region of interest" description="Disordered" evidence="10">
    <location>
        <begin position="15"/>
        <end position="34"/>
    </location>
</feature>
<dbReference type="FunFam" id="3.40.50.1010:FF:000020">
    <property type="entry name" value="20S-pre-rRNA D-site endonuclease NOB1"/>
    <property type="match status" value="1"/>
</dbReference>
<evidence type="ECO:0000256" key="1">
    <source>
        <dbReference type="ARBA" id="ARBA00004123"/>
    </source>
</evidence>
<evidence type="ECO:0000313" key="13">
    <source>
        <dbReference type="EMBL" id="KRX02050.1"/>
    </source>
</evidence>
<dbReference type="Pfam" id="PF08772">
    <property type="entry name" value="Zn_ribbon_NOB1"/>
    <property type="match status" value="1"/>
</dbReference>
<dbReference type="GO" id="GO:0030688">
    <property type="term" value="C:preribosome, small subunit precursor"/>
    <property type="evidence" value="ECO:0007669"/>
    <property type="project" value="TreeGrafter"/>
</dbReference>
<dbReference type="OrthoDB" id="306888at2759"/>
<dbReference type="Pfam" id="PF17146">
    <property type="entry name" value="PIN_6"/>
    <property type="match status" value="1"/>
</dbReference>
<dbReference type="AlphaFoldDB" id="A0A0V0QII8"/>
<dbReference type="GO" id="GO:0005737">
    <property type="term" value="C:cytoplasm"/>
    <property type="evidence" value="ECO:0007669"/>
    <property type="project" value="UniProtKB-ARBA"/>
</dbReference>
<dbReference type="PIRSF" id="PIRSF037125">
    <property type="entry name" value="D-site_20S_pre-rRNA_nuclease"/>
    <property type="match status" value="1"/>
</dbReference>
<dbReference type="InterPro" id="IPR017117">
    <property type="entry name" value="Nob1_euk"/>
</dbReference>
<reference evidence="13 14" key="1">
    <citation type="journal article" date="2015" name="Sci. Rep.">
        <title>Genome of the facultative scuticociliatosis pathogen Pseudocohnilembus persalinus provides insight into its virulence through horizontal gene transfer.</title>
        <authorList>
            <person name="Xiong J."/>
            <person name="Wang G."/>
            <person name="Cheng J."/>
            <person name="Tian M."/>
            <person name="Pan X."/>
            <person name="Warren A."/>
            <person name="Jiang C."/>
            <person name="Yuan D."/>
            <person name="Miao W."/>
        </authorList>
    </citation>
    <scope>NUCLEOTIDE SEQUENCE [LARGE SCALE GENOMIC DNA]</scope>
    <source>
        <strain evidence="13">36N120E</strain>
    </source>
</reference>
<evidence type="ECO:0000256" key="10">
    <source>
        <dbReference type="SAM" id="MobiDB-lite"/>
    </source>
</evidence>
<dbReference type="Gene3D" id="6.20.210.10">
    <property type="entry name" value="Nin one binding (NOB1), Zn-ribbon-like"/>
    <property type="match status" value="1"/>
</dbReference>
<dbReference type="InterPro" id="IPR039907">
    <property type="entry name" value="NOB1"/>
</dbReference>
<evidence type="ECO:0000256" key="2">
    <source>
        <dbReference type="ARBA" id="ARBA00005858"/>
    </source>
</evidence>
<evidence type="ECO:0000256" key="8">
    <source>
        <dbReference type="PIRNR" id="PIRNR037125"/>
    </source>
</evidence>
<dbReference type="FunCoup" id="A0A0V0QII8">
    <property type="interactions" value="431"/>
</dbReference>
<evidence type="ECO:0000256" key="9">
    <source>
        <dbReference type="PIRSR" id="PIRSR037125-1"/>
    </source>
</evidence>
<proteinExistence type="inferred from homology"/>
<dbReference type="Gene3D" id="3.40.50.1010">
    <property type="entry name" value="5'-nuclease"/>
    <property type="match status" value="1"/>
</dbReference>
<dbReference type="InterPro" id="IPR036283">
    <property type="entry name" value="NOB1_Zf-like_sf"/>
</dbReference>
<keyword evidence="5" id="KW-0378">Hydrolase</keyword>
<feature type="binding site" evidence="9">
    <location>
        <position position="336"/>
    </location>
    <ligand>
        <name>Zn(2+)</name>
        <dbReference type="ChEBI" id="CHEBI:29105"/>
    </ligand>
</feature>
<comment type="similarity">
    <text evidence="2 8">Belongs to the NOB1 family.</text>
</comment>
<dbReference type="CDD" id="cd09876">
    <property type="entry name" value="PIN_Nob1-like"/>
    <property type="match status" value="1"/>
</dbReference>
<feature type="binding site" evidence="9">
    <location>
        <position position="321"/>
    </location>
    <ligand>
        <name>Zn(2+)</name>
        <dbReference type="ChEBI" id="CHEBI:29105"/>
    </ligand>
</feature>
<dbReference type="SUPFAM" id="SSF144206">
    <property type="entry name" value="NOB1 zinc finger-like"/>
    <property type="match status" value="1"/>
</dbReference>
<evidence type="ECO:0000256" key="4">
    <source>
        <dbReference type="ARBA" id="ARBA00022723"/>
    </source>
</evidence>
<comment type="caution">
    <text evidence="13">The sequence shown here is derived from an EMBL/GenBank/DDBJ whole genome shotgun (WGS) entry which is preliminary data.</text>
</comment>
<comment type="subcellular location">
    <subcellularLocation>
        <location evidence="1">Nucleus</location>
    </subcellularLocation>
</comment>
<feature type="compositionally biased region" description="Acidic residues" evidence="10">
    <location>
        <begin position="204"/>
        <end position="220"/>
    </location>
</feature>
<feature type="domain" description="Ribonuclease PIN" evidence="12">
    <location>
        <begin position="38"/>
        <end position="125"/>
    </location>
</feature>
<evidence type="ECO:0000256" key="6">
    <source>
        <dbReference type="ARBA" id="ARBA00022833"/>
    </source>
</evidence>
<feature type="region of interest" description="Disordered" evidence="10">
    <location>
        <begin position="153"/>
        <end position="235"/>
    </location>
</feature>
<sequence>MADWDQDIIIPTQEQLEKQKLDDENNQEQDQTDKKPQLIIDTNAFIRCLDILNLSKTYDIYSSPNVLREIRDKRAREKFASLPFSIGLLECSEESYNFVKRFALATGDYASLSQIDMELIAVAYEQCIKQGKGEFLRKEPPKAQNLEQLRQMQQKKIEEQKKKQQEEEEKKQLNGENNSNDNQENKDENKNNQADDYDYLASETESDEGEDYDSQEDENQQENNDSQQQQVDDDGWVTVKPKVQKKVEQKQDFDDNKGWINPDNLQKFLKKSQQQEKDRQIGIYCMTADYAMQNVILQIGIPLLSIDNMVIRRAKRFILECFACKEQCLDSTKKFCPACKNDTLLKVSCSINADGTIYSIPKFKPGRRQNNLILREDELLLGENKQKLKKGQKKQEKAFKQAMFDLEAGYQFADKKFNQIQGTGIQIGYGNKNPNDQYHIKNKRNKK</sequence>
<organism evidence="13 14">
    <name type="scientific">Pseudocohnilembus persalinus</name>
    <name type="common">Ciliate</name>
    <dbReference type="NCBI Taxonomy" id="266149"/>
    <lineage>
        <taxon>Eukaryota</taxon>
        <taxon>Sar</taxon>
        <taxon>Alveolata</taxon>
        <taxon>Ciliophora</taxon>
        <taxon>Intramacronucleata</taxon>
        <taxon>Oligohymenophorea</taxon>
        <taxon>Scuticociliatia</taxon>
        <taxon>Philasterida</taxon>
        <taxon>Pseudocohnilembidae</taxon>
        <taxon>Pseudocohnilembus</taxon>
    </lineage>
</organism>
<keyword evidence="3" id="KW-0540">Nuclease</keyword>
<dbReference type="InterPro" id="IPR014881">
    <property type="entry name" value="NOB1_Zn-bd"/>
</dbReference>
<keyword evidence="6 8" id="KW-0862">Zinc</keyword>
<dbReference type="Proteomes" id="UP000054937">
    <property type="component" value="Unassembled WGS sequence"/>
</dbReference>
<protein>
    <recommendedName>
        <fullName evidence="15">PIN domain-containing protein</fullName>
    </recommendedName>
</protein>
<evidence type="ECO:0000313" key="14">
    <source>
        <dbReference type="Proteomes" id="UP000054937"/>
    </source>
</evidence>
<feature type="compositionally biased region" description="Low complexity" evidence="10">
    <location>
        <begin position="221"/>
        <end position="230"/>
    </location>
</feature>
<dbReference type="GO" id="GO:0030490">
    <property type="term" value="P:maturation of SSU-rRNA"/>
    <property type="evidence" value="ECO:0007669"/>
    <property type="project" value="TreeGrafter"/>
</dbReference>
<evidence type="ECO:0000259" key="11">
    <source>
        <dbReference type="Pfam" id="PF08772"/>
    </source>
</evidence>
<feature type="domain" description="Nin one binding (NOB1) Zn-ribbon-like" evidence="11">
    <location>
        <begin position="311"/>
        <end position="359"/>
    </location>
</feature>
<keyword evidence="14" id="KW-1185">Reference proteome</keyword>
<dbReference type="InterPro" id="IPR033411">
    <property type="entry name" value="Ribonuclease_PIN"/>
</dbReference>
<dbReference type="GO" id="GO:0004521">
    <property type="term" value="F:RNA endonuclease activity"/>
    <property type="evidence" value="ECO:0007669"/>
    <property type="project" value="UniProtKB-UniRule"/>
</dbReference>
<feature type="compositionally biased region" description="Basic and acidic residues" evidence="10">
    <location>
        <begin position="155"/>
        <end position="173"/>
    </location>
</feature>
<evidence type="ECO:0008006" key="15">
    <source>
        <dbReference type="Google" id="ProtNLM"/>
    </source>
</evidence>
<evidence type="ECO:0000256" key="3">
    <source>
        <dbReference type="ARBA" id="ARBA00022722"/>
    </source>
</evidence>
<accession>A0A0V0QII8</accession>
<dbReference type="GO" id="GO:0031981">
    <property type="term" value="C:nuclear lumen"/>
    <property type="evidence" value="ECO:0007669"/>
    <property type="project" value="UniProtKB-ARBA"/>
</dbReference>
<keyword evidence="4 8" id="KW-0479">Metal-binding</keyword>
<dbReference type="GO" id="GO:0046872">
    <property type="term" value="F:metal ion binding"/>
    <property type="evidence" value="ECO:0007669"/>
    <property type="project" value="UniProtKB-UniRule"/>
</dbReference>